<dbReference type="PROSITE" id="PS00138">
    <property type="entry name" value="SUBTILASE_SER"/>
    <property type="match status" value="1"/>
</dbReference>
<comment type="catalytic activity">
    <reaction evidence="9">
        <text>Release of mature proteins from their proproteins by cleavage of -Arg-Xaa-Yaa-Arg-|-Zaa- bonds, where Xaa can be any amino acid and Yaa is Arg or Lys. Releases albumin, complement component C3 and von Willebrand factor from their respective precursors.</text>
        <dbReference type="EC" id="3.4.21.75"/>
    </reaction>
</comment>
<evidence type="ECO:0000259" key="14">
    <source>
        <dbReference type="Pfam" id="PF16470"/>
    </source>
</evidence>
<dbReference type="PANTHER" id="PTHR42884:SF14">
    <property type="entry name" value="NEUROENDOCRINE CONVERTASE 1"/>
    <property type="match status" value="1"/>
</dbReference>
<evidence type="ECO:0000256" key="11">
    <source>
        <dbReference type="PIRSR" id="PIRSR615500-1"/>
    </source>
</evidence>
<feature type="active site" description="Charge relay system" evidence="11 12">
    <location>
        <position position="165"/>
    </location>
</feature>
<dbReference type="Gene3D" id="3.40.50.200">
    <property type="entry name" value="Peptidase S8/S53 domain"/>
    <property type="match status" value="1"/>
</dbReference>
<dbReference type="SUPFAM" id="SSF54897">
    <property type="entry name" value="Protease propeptides/inhibitors"/>
    <property type="match status" value="1"/>
</dbReference>
<dbReference type="InterPro" id="IPR015500">
    <property type="entry name" value="Peptidase_S8_subtilisin-rel"/>
</dbReference>
<evidence type="ECO:0000256" key="10">
    <source>
        <dbReference type="ARBA" id="ARBA00038993"/>
    </source>
</evidence>
<evidence type="ECO:0000256" key="1">
    <source>
        <dbReference type="ARBA" id="ARBA00005325"/>
    </source>
</evidence>
<feature type="domain" description="Peptidase S8/S53" evidence="13">
    <location>
        <begin position="156"/>
        <end position="442"/>
    </location>
</feature>
<dbReference type="InterPro" id="IPR036852">
    <property type="entry name" value="Peptidase_S8/S53_dom_sf"/>
</dbReference>
<keyword evidence="4" id="KW-0732">Signal</keyword>
<protein>
    <recommendedName>
        <fullName evidence="10">furin</fullName>
        <ecNumber evidence="10">3.4.21.75</ecNumber>
    </recommendedName>
</protein>
<evidence type="ECO:0000313" key="15">
    <source>
        <dbReference type="EMBL" id="CAB3388312.1"/>
    </source>
</evidence>
<dbReference type="GO" id="GO:0016486">
    <property type="term" value="P:peptide hormone processing"/>
    <property type="evidence" value="ECO:0007669"/>
    <property type="project" value="TreeGrafter"/>
</dbReference>
<keyword evidence="3" id="KW-0165">Cleavage on pair of basic residues</keyword>
<feature type="active site" description="Charge relay system" evidence="11 12">
    <location>
        <position position="206"/>
    </location>
</feature>
<comment type="similarity">
    <text evidence="1">Belongs to the peptidase S8 family. Furin subfamily.</text>
</comment>
<evidence type="ECO:0000256" key="6">
    <source>
        <dbReference type="ARBA" id="ARBA00022825"/>
    </source>
</evidence>
<dbReference type="PROSITE" id="PS00136">
    <property type="entry name" value="SUBTILASE_ASP"/>
    <property type="match status" value="1"/>
</dbReference>
<comment type="caution">
    <text evidence="15">The sequence shown here is derived from an EMBL/GenBank/DDBJ whole genome shotgun (WGS) entry which is preliminary data.</text>
</comment>
<feature type="active site" description="Charge relay system" evidence="11 12">
    <location>
        <position position="382"/>
    </location>
</feature>
<evidence type="ECO:0000256" key="12">
    <source>
        <dbReference type="PROSITE-ProRule" id="PRU01240"/>
    </source>
</evidence>
<dbReference type="AlphaFoldDB" id="A0A8S1E5R4"/>
<dbReference type="PANTHER" id="PTHR42884">
    <property type="entry name" value="PROPROTEIN CONVERTASE SUBTILISIN/KEXIN-RELATED"/>
    <property type="match status" value="1"/>
</dbReference>
<gene>
    <name evidence="15" type="ORF">CLODIP_2_CD03383</name>
</gene>
<dbReference type="GO" id="GO:0005615">
    <property type="term" value="C:extracellular space"/>
    <property type="evidence" value="ECO:0007669"/>
    <property type="project" value="TreeGrafter"/>
</dbReference>
<dbReference type="InterPro" id="IPR034182">
    <property type="entry name" value="Kexin/furin"/>
</dbReference>
<keyword evidence="5 12" id="KW-0378">Hydrolase</keyword>
<dbReference type="PROSITE" id="PS51892">
    <property type="entry name" value="SUBTILASE"/>
    <property type="match status" value="1"/>
</dbReference>
<dbReference type="Pfam" id="PF16470">
    <property type="entry name" value="S8_pro-domain"/>
    <property type="match status" value="1"/>
</dbReference>
<dbReference type="SUPFAM" id="SSF52743">
    <property type="entry name" value="Subtilisin-like"/>
    <property type="match status" value="1"/>
</dbReference>
<evidence type="ECO:0000256" key="5">
    <source>
        <dbReference type="ARBA" id="ARBA00022801"/>
    </source>
</evidence>
<organism evidence="15 16">
    <name type="scientific">Cloeon dipterum</name>
    <dbReference type="NCBI Taxonomy" id="197152"/>
    <lineage>
        <taxon>Eukaryota</taxon>
        <taxon>Metazoa</taxon>
        <taxon>Ecdysozoa</taxon>
        <taxon>Arthropoda</taxon>
        <taxon>Hexapoda</taxon>
        <taxon>Insecta</taxon>
        <taxon>Pterygota</taxon>
        <taxon>Palaeoptera</taxon>
        <taxon>Ephemeroptera</taxon>
        <taxon>Pisciforma</taxon>
        <taxon>Baetidae</taxon>
        <taxon>Cloeon</taxon>
    </lineage>
</organism>
<dbReference type="GO" id="GO:0004252">
    <property type="term" value="F:serine-type endopeptidase activity"/>
    <property type="evidence" value="ECO:0007669"/>
    <property type="project" value="UniProtKB-UniRule"/>
</dbReference>
<evidence type="ECO:0000256" key="4">
    <source>
        <dbReference type="ARBA" id="ARBA00022729"/>
    </source>
</evidence>
<dbReference type="GO" id="GO:0043005">
    <property type="term" value="C:neuron projection"/>
    <property type="evidence" value="ECO:0007669"/>
    <property type="project" value="TreeGrafter"/>
</dbReference>
<dbReference type="Gene3D" id="3.30.70.850">
    <property type="entry name" value="Peptidase S8, pro-domain"/>
    <property type="match status" value="1"/>
</dbReference>
<keyword evidence="2 12" id="KW-0645">Protease</keyword>
<dbReference type="InterPro" id="IPR000209">
    <property type="entry name" value="Peptidase_S8/S53_dom"/>
</dbReference>
<sequence length="502" mass="55385">MRVQSVLVLIAIYRLVGAFYANEWVVRVLGGVQIARQLADELNYDLVRQVLGFDDTYIYSHSSQPSIGKRSNTNLTLRLCDDSRVEWAEQQTWRRRDKRGLLDDKIQSRRHLFGSVGFFNDELWEHQWYMQDTRTEPGLPRLDLKVIPVYLKGITGRNVRVVVLDDGLEFQHTDLYPNYDPEISHDLNDGDPDPTPRYSSITPNNHGTRCAGEIAMVANNKKCGVGIAFNAKIGGIRMLDGQGGSAMDRIEGEALNFALDKVDIYSASWGPTDDGVTVEGPGRLAQEALERGVRKGRGGKGVIYVWASGNGGSKDDCSCDGYTSSIFTLSVGSASEQGQFPWYGELCPSTLASTYSSGAYSDQMIATTDLHNSCTVKHTGTSAAAPIAAGIIALVLEVNPKLTWRDVQHLVVWTADMTPLAYNEGWIVNAAGLHVNRRFGFGLMDALALTKAAANWTTVPPWKHCTIPLNCTSLDISRREESKSSEKSPTKLLQIFNKCGKI</sequence>
<dbReference type="InterPro" id="IPR022398">
    <property type="entry name" value="Peptidase_S8_His-AS"/>
</dbReference>
<dbReference type="EC" id="3.4.21.75" evidence="10"/>
<dbReference type="OrthoDB" id="300641at2759"/>
<dbReference type="CDD" id="cd04059">
    <property type="entry name" value="Peptidases_S8_Protein_convertases_Kexins_Furin-like"/>
    <property type="match status" value="1"/>
</dbReference>
<dbReference type="PROSITE" id="PS00137">
    <property type="entry name" value="SUBTILASE_HIS"/>
    <property type="match status" value="1"/>
</dbReference>
<dbReference type="PRINTS" id="PR00723">
    <property type="entry name" value="SUBTILISIN"/>
</dbReference>
<dbReference type="InterPro" id="IPR032815">
    <property type="entry name" value="S8_pro-domain"/>
</dbReference>
<dbReference type="FunFam" id="3.40.50.200:FF:000001">
    <property type="entry name" value="Furin 2, isoform B"/>
    <property type="match status" value="1"/>
</dbReference>
<dbReference type="EMBL" id="CADEPI010000745">
    <property type="protein sequence ID" value="CAB3388312.1"/>
    <property type="molecule type" value="Genomic_DNA"/>
</dbReference>
<dbReference type="InterPro" id="IPR038466">
    <property type="entry name" value="S8_pro-domain_sf"/>
</dbReference>
<dbReference type="Proteomes" id="UP000494165">
    <property type="component" value="Unassembled WGS sequence"/>
</dbReference>
<evidence type="ECO:0000256" key="3">
    <source>
        <dbReference type="ARBA" id="ARBA00022685"/>
    </source>
</evidence>
<evidence type="ECO:0000256" key="9">
    <source>
        <dbReference type="ARBA" id="ARBA00035756"/>
    </source>
</evidence>
<accession>A0A8S1E5R4</accession>
<dbReference type="GO" id="GO:0016020">
    <property type="term" value="C:membrane"/>
    <property type="evidence" value="ECO:0007669"/>
    <property type="project" value="TreeGrafter"/>
</dbReference>
<keyword evidence="16" id="KW-1185">Reference proteome</keyword>
<keyword evidence="6 12" id="KW-0720">Serine protease</keyword>
<feature type="domain" description="Peptidase S8 pro-domain" evidence="14">
    <location>
        <begin position="23"/>
        <end position="99"/>
    </location>
</feature>
<name>A0A8S1E5R4_9INSE</name>
<evidence type="ECO:0000313" key="16">
    <source>
        <dbReference type="Proteomes" id="UP000494165"/>
    </source>
</evidence>
<evidence type="ECO:0000256" key="7">
    <source>
        <dbReference type="ARBA" id="ARBA00023145"/>
    </source>
</evidence>
<reference evidence="15 16" key="1">
    <citation type="submission" date="2020-04" db="EMBL/GenBank/DDBJ databases">
        <authorList>
            <person name="Alioto T."/>
            <person name="Alioto T."/>
            <person name="Gomez Garrido J."/>
        </authorList>
    </citation>
    <scope>NUCLEOTIDE SEQUENCE [LARGE SCALE GENOMIC DNA]</scope>
</reference>
<keyword evidence="8" id="KW-0325">Glycoprotein</keyword>
<keyword evidence="7" id="KW-0865">Zymogen</keyword>
<evidence type="ECO:0000256" key="2">
    <source>
        <dbReference type="ARBA" id="ARBA00022670"/>
    </source>
</evidence>
<proteinExistence type="inferred from homology"/>
<dbReference type="InterPro" id="IPR023828">
    <property type="entry name" value="Peptidase_S8_Ser-AS"/>
</dbReference>
<evidence type="ECO:0000259" key="13">
    <source>
        <dbReference type="Pfam" id="PF00082"/>
    </source>
</evidence>
<dbReference type="Pfam" id="PF00082">
    <property type="entry name" value="Peptidase_S8"/>
    <property type="match status" value="1"/>
</dbReference>
<dbReference type="InterPro" id="IPR023827">
    <property type="entry name" value="Peptidase_S8_Asp-AS"/>
</dbReference>
<evidence type="ECO:0000256" key="8">
    <source>
        <dbReference type="ARBA" id="ARBA00023180"/>
    </source>
</evidence>